<reference evidence="4 5" key="1">
    <citation type="journal article" date="2012" name="J. Bacteriol.">
        <title>Draft Genome Sequence of Novosphingobium nitrogenifigens Y88T.</title>
        <authorList>
            <person name="Strabala T.J."/>
            <person name="Macdonald L."/>
            <person name="Liu V."/>
            <person name="Smit A.M."/>
        </authorList>
    </citation>
    <scope>NUCLEOTIDE SEQUENCE [LARGE SCALE GENOMIC DNA]</scope>
    <source>
        <strain evidence="4 5">DSM 19370</strain>
    </source>
</reference>
<name>F1Z5G3_9SPHN</name>
<keyword evidence="1 4" id="KW-0808">Transferase</keyword>
<dbReference type="HOGENOM" id="CLU_013985_11_8_5"/>
<feature type="domain" description="N-acetyltransferase" evidence="3">
    <location>
        <begin position="6"/>
        <end position="159"/>
    </location>
</feature>
<dbReference type="RefSeq" id="WP_008069511.1">
    <property type="nucleotide sequence ID" value="NZ_AQWK01000021.1"/>
</dbReference>
<dbReference type="CDD" id="cd04301">
    <property type="entry name" value="NAT_SF"/>
    <property type="match status" value="1"/>
</dbReference>
<gene>
    <name evidence="4" type="ORF">Y88_2215</name>
</gene>
<dbReference type="InterPro" id="IPR016181">
    <property type="entry name" value="Acyl_CoA_acyltransferase"/>
</dbReference>
<comment type="caution">
    <text evidence="4">The sequence shown here is derived from an EMBL/GenBank/DDBJ whole genome shotgun (WGS) entry which is preliminary data.</text>
</comment>
<dbReference type="eggNOG" id="COG0454">
    <property type="taxonomic scope" value="Bacteria"/>
</dbReference>
<protein>
    <submittedName>
        <fullName evidence="4">GCN5-related N-acetyltransferase</fullName>
    </submittedName>
</protein>
<sequence length="159" mass="17517">MEERVTNLRIIEDDLSGEAVRALVALHLTGMHAASPPCKVHALPIESLRAPDVTFYSAWLDDRLAGMGAIRALSTDHGELKSMRVAPDFLRRGVGEGMLLHLLNIARARGYTRVSLETGRDGPFVPAITLYRKHGFVPCEPFADYVLDGFSQCMTLRLG</sequence>
<proteinExistence type="predicted"/>
<keyword evidence="5" id="KW-1185">Reference proteome</keyword>
<evidence type="ECO:0000256" key="1">
    <source>
        <dbReference type="ARBA" id="ARBA00022679"/>
    </source>
</evidence>
<dbReference type="AlphaFoldDB" id="F1Z5G3"/>
<dbReference type="Pfam" id="PF00583">
    <property type="entry name" value="Acetyltransf_1"/>
    <property type="match status" value="1"/>
</dbReference>
<dbReference type="SUPFAM" id="SSF55729">
    <property type="entry name" value="Acyl-CoA N-acyltransferases (Nat)"/>
    <property type="match status" value="1"/>
</dbReference>
<dbReference type="Gene3D" id="3.40.630.30">
    <property type="match status" value="1"/>
</dbReference>
<dbReference type="STRING" id="983920.Y88_2215"/>
<dbReference type="GO" id="GO:0016747">
    <property type="term" value="F:acyltransferase activity, transferring groups other than amino-acyl groups"/>
    <property type="evidence" value="ECO:0007669"/>
    <property type="project" value="InterPro"/>
</dbReference>
<dbReference type="OrthoDB" id="9803233at2"/>
<dbReference type="InParanoid" id="F1Z5G3"/>
<dbReference type="Proteomes" id="UP000004728">
    <property type="component" value="Unassembled WGS sequence"/>
</dbReference>
<evidence type="ECO:0000313" key="5">
    <source>
        <dbReference type="Proteomes" id="UP000004728"/>
    </source>
</evidence>
<keyword evidence="2" id="KW-0012">Acyltransferase</keyword>
<dbReference type="FunCoup" id="F1Z5G3">
    <property type="interactions" value="35"/>
</dbReference>
<dbReference type="PROSITE" id="PS51186">
    <property type="entry name" value="GNAT"/>
    <property type="match status" value="1"/>
</dbReference>
<dbReference type="PANTHER" id="PTHR43877:SF5">
    <property type="entry name" value="BLL8307 PROTEIN"/>
    <property type="match status" value="1"/>
</dbReference>
<dbReference type="EMBL" id="AEWJ01000023">
    <property type="protein sequence ID" value="EGD60341.1"/>
    <property type="molecule type" value="Genomic_DNA"/>
</dbReference>
<evidence type="ECO:0000256" key="2">
    <source>
        <dbReference type="ARBA" id="ARBA00023315"/>
    </source>
</evidence>
<organism evidence="4 5">
    <name type="scientific">Novosphingobium nitrogenifigens DSM 19370</name>
    <dbReference type="NCBI Taxonomy" id="983920"/>
    <lineage>
        <taxon>Bacteria</taxon>
        <taxon>Pseudomonadati</taxon>
        <taxon>Pseudomonadota</taxon>
        <taxon>Alphaproteobacteria</taxon>
        <taxon>Sphingomonadales</taxon>
        <taxon>Sphingomonadaceae</taxon>
        <taxon>Novosphingobium</taxon>
    </lineage>
</organism>
<dbReference type="PANTHER" id="PTHR43877">
    <property type="entry name" value="AMINOALKYLPHOSPHONATE N-ACETYLTRANSFERASE-RELATED-RELATED"/>
    <property type="match status" value="1"/>
</dbReference>
<evidence type="ECO:0000259" key="3">
    <source>
        <dbReference type="PROSITE" id="PS51186"/>
    </source>
</evidence>
<dbReference type="InterPro" id="IPR050832">
    <property type="entry name" value="Bact_Acetyltransf"/>
</dbReference>
<dbReference type="InterPro" id="IPR000182">
    <property type="entry name" value="GNAT_dom"/>
</dbReference>
<accession>F1Z5G3</accession>
<evidence type="ECO:0000313" key="4">
    <source>
        <dbReference type="EMBL" id="EGD60341.1"/>
    </source>
</evidence>